<evidence type="ECO:0000256" key="6">
    <source>
        <dbReference type="ARBA" id="ARBA00023136"/>
    </source>
</evidence>
<feature type="transmembrane region" description="Helical" evidence="8">
    <location>
        <begin position="177"/>
        <end position="195"/>
    </location>
</feature>
<keyword evidence="3" id="KW-1003">Cell membrane</keyword>
<dbReference type="Proteomes" id="UP000535838">
    <property type="component" value="Unassembled WGS sequence"/>
</dbReference>
<dbReference type="GO" id="GO:0005886">
    <property type="term" value="C:plasma membrane"/>
    <property type="evidence" value="ECO:0007669"/>
    <property type="project" value="UniProtKB-SubCell"/>
</dbReference>
<keyword evidence="4 8" id="KW-0812">Transmembrane</keyword>
<evidence type="ECO:0000256" key="5">
    <source>
        <dbReference type="ARBA" id="ARBA00022989"/>
    </source>
</evidence>
<feature type="compositionally biased region" description="Polar residues" evidence="7">
    <location>
        <begin position="236"/>
        <end position="251"/>
    </location>
</feature>
<dbReference type="EMBL" id="JACJVQ010000014">
    <property type="protein sequence ID" value="MBB6635808.1"/>
    <property type="molecule type" value="Genomic_DNA"/>
</dbReference>
<dbReference type="PROSITE" id="PS51257">
    <property type="entry name" value="PROKAR_LIPOPROTEIN"/>
    <property type="match status" value="1"/>
</dbReference>
<dbReference type="PANTHER" id="PTHR32309:SF31">
    <property type="entry name" value="CAPSULAR EXOPOLYSACCHARIDE FAMILY"/>
    <property type="match status" value="1"/>
</dbReference>
<dbReference type="InterPro" id="IPR003856">
    <property type="entry name" value="LPS_length_determ_N"/>
</dbReference>
<comment type="similarity">
    <text evidence="2">Belongs to the CpsC/CapA family.</text>
</comment>
<evidence type="ECO:0000256" key="1">
    <source>
        <dbReference type="ARBA" id="ARBA00004651"/>
    </source>
</evidence>
<evidence type="ECO:0000256" key="4">
    <source>
        <dbReference type="ARBA" id="ARBA00022692"/>
    </source>
</evidence>
<sequence length="251" mass="28263">MEIQRYWSVVRKRLWLIALLAIIGCTSVGYYTSHHVRPDYQAVTKLMVYQKEASSDAPSVLDPGAINSSIQLIKTYKQLILTPRVLNQVAAQYPELRTTAGELAAKLGISSVSETQIMTVIVSDESYPRAAQMANAVSKVFQEQVRELMNLDNVSVIDWADPSETRQPPSPPTVKNVAIVFVLMTMIGIGLAFLLEHLDDSVKSERDVRERLDMPLLADVPRIERRDLRSRDNRSHTTMTPRRNPNVTMDA</sequence>
<keyword evidence="11" id="KW-1185">Reference proteome</keyword>
<proteinExistence type="inferred from homology"/>
<feature type="transmembrane region" description="Helical" evidence="8">
    <location>
        <begin position="14"/>
        <end position="32"/>
    </location>
</feature>
<protein>
    <submittedName>
        <fullName evidence="10">Lipopolysaccharide biosynthesis protein</fullName>
    </submittedName>
</protein>
<comment type="subcellular location">
    <subcellularLocation>
        <location evidence="1">Cell membrane</location>
        <topology evidence="1">Multi-pass membrane protein</topology>
    </subcellularLocation>
</comment>
<dbReference type="Pfam" id="PF02706">
    <property type="entry name" value="Wzz"/>
    <property type="match status" value="1"/>
</dbReference>
<feature type="domain" description="Polysaccharide chain length determinant N-terminal" evidence="9">
    <location>
        <begin position="2"/>
        <end position="92"/>
    </location>
</feature>
<accession>A0A841T078</accession>
<evidence type="ECO:0000256" key="8">
    <source>
        <dbReference type="SAM" id="Phobius"/>
    </source>
</evidence>
<name>A0A841T078_9BACL</name>
<evidence type="ECO:0000313" key="11">
    <source>
        <dbReference type="Proteomes" id="UP000535838"/>
    </source>
</evidence>
<dbReference type="InterPro" id="IPR050445">
    <property type="entry name" value="Bact_polysacc_biosynth/exp"/>
</dbReference>
<feature type="region of interest" description="Disordered" evidence="7">
    <location>
        <begin position="227"/>
        <end position="251"/>
    </location>
</feature>
<reference evidence="10 11" key="1">
    <citation type="submission" date="2020-08" db="EMBL/GenBank/DDBJ databases">
        <title>Cohnella phylogeny.</title>
        <authorList>
            <person name="Dunlap C."/>
        </authorList>
    </citation>
    <scope>NUCLEOTIDE SEQUENCE [LARGE SCALE GENOMIC DNA]</scope>
    <source>
        <strain evidence="10 11">DSM 25241</strain>
    </source>
</reference>
<keyword evidence="6 8" id="KW-0472">Membrane</keyword>
<evidence type="ECO:0000256" key="2">
    <source>
        <dbReference type="ARBA" id="ARBA00006683"/>
    </source>
</evidence>
<organism evidence="10 11">
    <name type="scientific">Cohnella thailandensis</name>
    <dbReference type="NCBI Taxonomy" id="557557"/>
    <lineage>
        <taxon>Bacteria</taxon>
        <taxon>Bacillati</taxon>
        <taxon>Bacillota</taxon>
        <taxon>Bacilli</taxon>
        <taxon>Bacillales</taxon>
        <taxon>Paenibacillaceae</taxon>
        <taxon>Cohnella</taxon>
    </lineage>
</organism>
<dbReference type="PANTHER" id="PTHR32309">
    <property type="entry name" value="TYROSINE-PROTEIN KINASE"/>
    <property type="match status" value="1"/>
</dbReference>
<gene>
    <name evidence="10" type="ORF">H7B67_16940</name>
</gene>
<dbReference type="AlphaFoldDB" id="A0A841T078"/>
<evidence type="ECO:0000256" key="7">
    <source>
        <dbReference type="SAM" id="MobiDB-lite"/>
    </source>
</evidence>
<comment type="caution">
    <text evidence="10">The sequence shown here is derived from an EMBL/GenBank/DDBJ whole genome shotgun (WGS) entry which is preliminary data.</text>
</comment>
<evidence type="ECO:0000313" key="10">
    <source>
        <dbReference type="EMBL" id="MBB6635808.1"/>
    </source>
</evidence>
<evidence type="ECO:0000259" key="9">
    <source>
        <dbReference type="Pfam" id="PF02706"/>
    </source>
</evidence>
<dbReference type="RefSeq" id="WP_185121040.1">
    <property type="nucleotide sequence ID" value="NZ_JACJVQ010000014.1"/>
</dbReference>
<evidence type="ECO:0000256" key="3">
    <source>
        <dbReference type="ARBA" id="ARBA00022475"/>
    </source>
</evidence>
<keyword evidence="5 8" id="KW-1133">Transmembrane helix</keyword>